<dbReference type="PANTHER" id="PTHR11228">
    <property type="entry name" value="RADICAL SAM DOMAIN PROTEIN"/>
    <property type="match status" value="1"/>
</dbReference>
<dbReference type="InterPro" id="IPR023885">
    <property type="entry name" value="4Fe4S-binding_SPASM_dom"/>
</dbReference>
<dbReference type="PROSITE" id="PS51918">
    <property type="entry name" value="RADICAL_SAM"/>
    <property type="match status" value="1"/>
</dbReference>
<accession>A0A101FVW0</accession>
<dbReference type="Proteomes" id="UP000053961">
    <property type="component" value="Unassembled WGS sequence"/>
</dbReference>
<dbReference type="InterPro" id="IPR006638">
    <property type="entry name" value="Elp3/MiaA/NifB-like_rSAM"/>
</dbReference>
<organism evidence="6 9">
    <name type="scientific">Methanothrix harundinacea</name>
    <dbReference type="NCBI Taxonomy" id="301375"/>
    <lineage>
        <taxon>Archaea</taxon>
        <taxon>Methanobacteriati</taxon>
        <taxon>Methanobacteriota</taxon>
        <taxon>Stenosarchaea group</taxon>
        <taxon>Methanomicrobia</taxon>
        <taxon>Methanotrichales</taxon>
        <taxon>Methanotrichaceae</taxon>
        <taxon>Methanothrix</taxon>
    </lineage>
</organism>
<protein>
    <submittedName>
        <fullName evidence="6">Radical SAM domain protein</fullName>
    </submittedName>
</protein>
<feature type="domain" description="Radical SAM core" evidence="5">
    <location>
        <begin position="83"/>
        <end position="286"/>
    </location>
</feature>
<proteinExistence type="predicted"/>
<evidence type="ECO:0000313" key="7">
    <source>
        <dbReference type="EMBL" id="KUK97161.1"/>
    </source>
</evidence>
<dbReference type="AlphaFoldDB" id="A0A101FVW0"/>
<evidence type="ECO:0000313" key="9">
    <source>
        <dbReference type="Proteomes" id="UP000057043"/>
    </source>
</evidence>
<dbReference type="PANTHER" id="PTHR11228:SF7">
    <property type="entry name" value="PQQA PEPTIDE CYCLASE"/>
    <property type="match status" value="1"/>
</dbReference>
<evidence type="ECO:0000256" key="4">
    <source>
        <dbReference type="ARBA" id="ARBA00023014"/>
    </source>
</evidence>
<dbReference type="SMART" id="SM00729">
    <property type="entry name" value="Elp3"/>
    <property type="match status" value="1"/>
</dbReference>
<evidence type="ECO:0000256" key="3">
    <source>
        <dbReference type="ARBA" id="ARBA00023004"/>
    </source>
</evidence>
<dbReference type="InterPro" id="IPR058240">
    <property type="entry name" value="rSAM_sf"/>
</dbReference>
<dbReference type="SUPFAM" id="SSF102114">
    <property type="entry name" value="Radical SAM enzymes"/>
    <property type="match status" value="1"/>
</dbReference>
<dbReference type="InterPro" id="IPR007197">
    <property type="entry name" value="rSAM"/>
</dbReference>
<dbReference type="InterPro" id="IPR013785">
    <property type="entry name" value="Aldolase_TIM"/>
</dbReference>
<evidence type="ECO:0000256" key="1">
    <source>
        <dbReference type="ARBA" id="ARBA00022691"/>
    </source>
</evidence>
<dbReference type="GO" id="GO:0003824">
    <property type="term" value="F:catalytic activity"/>
    <property type="evidence" value="ECO:0007669"/>
    <property type="project" value="InterPro"/>
</dbReference>
<gene>
    <name evidence="6" type="ORF">XD72_0190</name>
    <name evidence="7" type="ORF">XE07_0546</name>
</gene>
<dbReference type="Proteomes" id="UP000057043">
    <property type="component" value="Unassembled WGS sequence"/>
</dbReference>
<sequence length="366" mass="40693">MTPLLKTTALTVDYDQDTRMLQARGAISVLVQPALNKINQRLAEEKPALVREEDIVASTWLPPIPSGPFKRLVLSEAKIAIGRFVPQTVSIEVTRACGCACDHCLIKDGEGELETEEIKTVIEEAQDLGASIITFTEGDPLLREDIFELIRHVDPERSVVNMFTPGLEMTPEIAIQLKEAGLYNILIGVYSTGPEVHDRIRGVHGAHKRAIEAIEMALDAGLLVTMSVHVKGDGVSEIFDLYDYAKDLGVHEFSIWEGIPKSSEECLSRIDREAILRFYRKVNRTPGGPRVFASTYFEGQMLGCMAGRRWIHVGVDGKVSSCPYIGDDWGNVRDRSLKEIWSEIRESGDFDDLRSDCPAQSQHLDG</sequence>
<name>A0A101FVW0_9EURY</name>
<reference evidence="8 9" key="2">
    <citation type="journal article" date="2015" name="MBio">
        <title>Genome-Resolved Metagenomic Analysis Reveals Roles for Candidate Phyla and Other Microbial Community Members in Biogeochemical Transformations in Oil Reservoirs.</title>
        <authorList>
            <person name="Hu P."/>
            <person name="Tom L."/>
            <person name="Singh A."/>
            <person name="Thomas B.C."/>
            <person name="Baker B.J."/>
            <person name="Piceno Y.M."/>
            <person name="Andersen G.L."/>
            <person name="Banfield J.F."/>
        </authorList>
    </citation>
    <scope>NUCLEOTIDE SEQUENCE [LARGE SCALE GENOMIC DNA]</scope>
    <source>
        <strain evidence="6">57_489</strain>
    </source>
</reference>
<evidence type="ECO:0000313" key="8">
    <source>
        <dbReference type="Proteomes" id="UP000053961"/>
    </source>
</evidence>
<keyword evidence="1" id="KW-0949">S-adenosyl-L-methionine</keyword>
<dbReference type="CDD" id="cd01335">
    <property type="entry name" value="Radical_SAM"/>
    <property type="match status" value="1"/>
</dbReference>
<dbReference type="GO" id="GO:0046872">
    <property type="term" value="F:metal ion binding"/>
    <property type="evidence" value="ECO:0007669"/>
    <property type="project" value="UniProtKB-KW"/>
</dbReference>
<dbReference type="InterPro" id="IPR050377">
    <property type="entry name" value="Radical_SAM_PqqE_MftC-like"/>
</dbReference>
<dbReference type="SFLD" id="SFLDG01067">
    <property type="entry name" value="SPASM/twitch_domain_containing"/>
    <property type="match status" value="1"/>
</dbReference>
<comment type="caution">
    <text evidence="6">The sequence shown here is derived from an EMBL/GenBank/DDBJ whole genome shotgun (WGS) entry which is preliminary data.</text>
</comment>
<reference evidence="7" key="1">
    <citation type="journal article" date="2015" name="MBio">
        <title>Genome-resolved metagenomic analysis reveals roles for candidate phyla and other microbial community members in biogeochemical transformations in oil reservoirs.</title>
        <authorList>
            <person name="Hu P."/>
            <person name="Tom L."/>
            <person name="Singh A."/>
            <person name="Thomas B.C."/>
            <person name="Baker B.J."/>
            <person name="Piceno Y.M."/>
            <person name="Andersen G.L."/>
            <person name="Banfield J.F."/>
        </authorList>
    </citation>
    <scope>NUCLEOTIDE SEQUENCE [LARGE SCALE GENOMIC DNA]</scope>
    <source>
        <strain evidence="7">56_747</strain>
    </source>
</reference>
<dbReference type="Pfam" id="PF04055">
    <property type="entry name" value="Radical_SAM"/>
    <property type="match status" value="1"/>
</dbReference>
<dbReference type="EMBL" id="LGFT01000003">
    <property type="protein sequence ID" value="KUK45412.1"/>
    <property type="molecule type" value="Genomic_DNA"/>
</dbReference>
<keyword evidence="2" id="KW-0479">Metal-binding</keyword>
<dbReference type="Pfam" id="PF13186">
    <property type="entry name" value="SPASM"/>
    <property type="match status" value="1"/>
</dbReference>
<dbReference type="GO" id="GO:0051536">
    <property type="term" value="F:iron-sulfur cluster binding"/>
    <property type="evidence" value="ECO:0007669"/>
    <property type="project" value="UniProtKB-KW"/>
</dbReference>
<keyword evidence="3" id="KW-0408">Iron</keyword>
<dbReference type="SFLD" id="SFLDG01386">
    <property type="entry name" value="main_SPASM_domain-containing"/>
    <property type="match status" value="1"/>
</dbReference>
<evidence type="ECO:0000259" key="5">
    <source>
        <dbReference type="PROSITE" id="PS51918"/>
    </source>
</evidence>
<dbReference type="SFLD" id="SFLDS00029">
    <property type="entry name" value="Radical_SAM"/>
    <property type="match status" value="1"/>
</dbReference>
<dbReference type="GO" id="GO:0006783">
    <property type="term" value="P:heme biosynthetic process"/>
    <property type="evidence" value="ECO:0007669"/>
    <property type="project" value="TreeGrafter"/>
</dbReference>
<evidence type="ECO:0000256" key="2">
    <source>
        <dbReference type="ARBA" id="ARBA00022723"/>
    </source>
</evidence>
<dbReference type="PATRIC" id="fig|301375.6.peg.1449"/>
<dbReference type="EMBL" id="LGHB01000004">
    <property type="protein sequence ID" value="KUK97161.1"/>
    <property type="molecule type" value="Genomic_DNA"/>
</dbReference>
<keyword evidence="4" id="KW-0411">Iron-sulfur</keyword>
<evidence type="ECO:0000313" key="6">
    <source>
        <dbReference type="EMBL" id="KUK45412.1"/>
    </source>
</evidence>
<dbReference type="Gene3D" id="3.20.20.70">
    <property type="entry name" value="Aldolase class I"/>
    <property type="match status" value="1"/>
</dbReference>